<protein>
    <recommendedName>
        <fullName evidence="3">Type II toxin-antitoxin system RelE/ParE family toxin</fullName>
    </recommendedName>
</protein>
<reference evidence="1 2" key="1">
    <citation type="submission" date="2019-02" db="EMBL/GenBank/DDBJ databases">
        <title>Deep-cultivation of Planctomycetes and their phenomic and genomic characterization uncovers novel biology.</title>
        <authorList>
            <person name="Wiegand S."/>
            <person name="Jogler M."/>
            <person name="Boedeker C."/>
            <person name="Pinto D."/>
            <person name="Vollmers J."/>
            <person name="Rivas-Marin E."/>
            <person name="Kohn T."/>
            <person name="Peeters S.H."/>
            <person name="Heuer A."/>
            <person name="Rast P."/>
            <person name="Oberbeckmann S."/>
            <person name="Bunk B."/>
            <person name="Jeske O."/>
            <person name="Meyerdierks A."/>
            <person name="Storesund J.E."/>
            <person name="Kallscheuer N."/>
            <person name="Luecker S."/>
            <person name="Lage O.M."/>
            <person name="Pohl T."/>
            <person name="Merkel B.J."/>
            <person name="Hornburger P."/>
            <person name="Mueller R.-W."/>
            <person name="Bruemmer F."/>
            <person name="Labrenz M."/>
            <person name="Spormann A.M."/>
            <person name="Op den Camp H."/>
            <person name="Overmann J."/>
            <person name="Amann R."/>
            <person name="Jetten M.S.M."/>
            <person name="Mascher T."/>
            <person name="Medema M.H."/>
            <person name="Devos D.P."/>
            <person name="Kaster A.-K."/>
            <person name="Ovreas L."/>
            <person name="Rohde M."/>
            <person name="Galperin M.Y."/>
            <person name="Jogler C."/>
        </authorList>
    </citation>
    <scope>NUCLEOTIDE SEQUENCE [LARGE SCALE GENOMIC DNA]</scope>
    <source>
        <strain evidence="1 2">HG15A2</strain>
    </source>
</reference>
<dbReference type="EMBL" id="CP036263">
    <property type="protein sequence ID" value="QDS98889.1"/>
    <property type="molecule type" value="Genomic_DNA"/>
</dbReference>
<organism evidence="1 2">
    <name type="scientific">Adhaeretor mobilis</name>
    <dbReference type="NCBI Taxonomy" id="1930276"/>
    <lineage>
        <taxon>Bacteria</taxon>
        <taxon>Pseudomonadati</taxon>
        <taxon>Planctomycetota</taxon>
        <taxon>Planctomycetia</taxon>
        <taxon>Pirellulales</taxon>
        <taxon>Lacipirellulaceae</taxon>
        <taxon>Adhaeretor</taxon>
    </lineage>
</organism>
<dbReference type="AlphaFoldDB" id="A0A517MVJ1"/>
<name>A0A517MVJ1_9BACT</name>
<accession>A0A517MVJ1</accession>
<dbReference type="OrthoDB" id="9969251at2"/>
<sequence length="85" mass="9485">MKNFTVVSLDEATDDLASLWMDATDRDAVSAASDHVESQLADDPFTQSANLGGNLWMYEAPPLRYFYKPSIADRMVTILSVVRIE</sequence>
<evidence type="ECO:0000313" key="1">
    <source>
        <dbReference type="EMBL" id="QDS98889.1"/>
    </source>
</evidence>
<proteinExistence type="predicted"/>
<keyword evidence="2" id="KW-1185">Reference proteome</keyword>
<evidence type="ECO:0000313" key="2">
    <source>
        <dbReference type="Proteomes" id="UP000319852"/>
    </source>
</evidence>
<dbReference type="KEGG" id="amob:HG15A2_21770"/>
<dbReference type="Proteomes" id="UP000319852">
    <property type="component" value="Chromosome"/>
</dbReference>
<gene>
    <name evidence="1" type="ORF">HG15A2_21770</name>
</gene>
<evidence type="ECO:0008006" key="3">
    <source>
        <dbReference type="Google" id="ProtNLM"/>
    </source>
</evidence>
<dbReference type="RefSeq" id="WP_145060168.1">
    <property type="nucleotide sequence ID" value="NZ_CP036263.1"/>
</dbReference>